<reference evidence="1" key="1">
    <citation type="journal article" date="2014" name="Int. J. Syst. Evol. Microbiol.">
        <title>Complete genome sequence of Corynebacterium casei LMG S-19264T (=DSM 44701T), isolated from a smear-ripened cheese.</title>
        <authorList>
            <consortium name="US DOE Joint Genome Institute (JGI-PGF)"/>
            <person name="Walter F."/>
            <person name="Albersmeier A."/>
            <person name="Kalinowski J."/>
            <person name="Ruckert C."/>
        </authorList>
    </citation>
    <scope>NUCLEOTIDE SEQUENCE</scope>
    <source>
        <strain evidence="1">CGMCC 1.15320</strain>
    </source>
</reference>
<dbReference type="Proteomes" id="UP000636264">
    <property type="component" value="Unassembled WGS sequence"/>
</dbReference>
<protein>
    <submittedName>
        <fullName evidence="1">Enamine deaminase RidA</fullName>
    </submittedName>
</protein>
<dbReference type="RefSeq" id="WP_188720005.1">
    <property type="nucleotide sequence ID" value="NZ_BMIF01000002.1"/>
</dbReference>
<dbReference type="SUPFAM" id="SSF55298">
    <property type="entry name" value="YjgF-like"/>
    <property type="match status" value="1"/>
</dbReference>
<dbReference type="Gene3D" id="3.30.1330.40">
    <property type="entry name" value="RutC-like"/>
    <property type="match status" value="1"/>
</dbReference>
<evidence type="ECO:0000313" key="1">
    <source>
        <dbReference type="EMBL" id="GGA59625.1"/>
    </source>
</evidence>
<dbReference type="PANTHER" id="PTHR43857:SF1">
    <property type="entry name" value="YJGH FAMILY PROTEIN"/>
    <property type="match status" value="1"/>
</dbReference>
<dbReference type="PANTHER" id="PTHR43857">
    <property type="entry name" value="BLR7761 PROTEIN"/>
    <property type="match status" value="1"/>
</dbReference>
<accession>A0A916RJH1</accession>
<name>A0A916RJH1_9HYPH</name>
<dbReference type="InterPro" id="IPR035959">
    <property type="entry name" value="RutC-like_sf"/>
</dbReference>
<proteinExistence type="predicted"/>
<dbReference type="AlphaFoldDB" id="A0A916RJH1"/>
<dbReference type="EMBL" id="BMIF01000002">
    <property type="protein sequence ID" value="GGA59625.1"/>
    <property type="molecule type" value="Genomic_DNA"/>
</dbReference>
<dbReference type="InterPro" id="IPR006175">
    <property type="entry name" value="YjgF/YER057c/UK114"/>
</dbReference>
<keyword evidence="2" id="KW-1185">Reference proteome</keyword>
<evidence type="ECO:0000313" key="2">
    <source>
        <dbReference type="Proteomes" id="UP000636264"/>
    </source>
</evidence>
<dbReference type="CDD" id="cd00448">
    <property type="entry name" value="YjgF_YER057c_UK114_family"/>
    <property type="match status" value="1"/>
</dbReference>
<comment type="caution">
    <text evidence="1">The sequence shown here is derived from an EMBL/GenBank/DDBJ whole genome shotgun (WGS) entry which is preliminary data.</text>
</comment>
<reference evidence="1" key="2">
    <citation type="submission" date="2020-09" db="EMBL/GenBank/DDBJ databases">
        <authorList>
            <person name="Sun Q."/>
            <person name="Zhou Y."/>
        </authorList>
    </citation>
    <scope>NUCLEOTIDE SEQUENCE</scope>
    <source>
        <strain evidence="1">CGMCC 1.15320</strain>
    </source>
</reference>
<organism evidence="1 2">
    <name type="scientific">Nitratireductor aestuarii</name>
    <dbReference type="NCBI Taxonomy" id="1735103"/>
    <lineage>
        <taxon>Bacteria</taxon>
        <taxon>Pseudomonadati</taxon>
        <taxon>Pseudomonadota</taxon>
        <taxon>Alphaproteobacteria</taxon>
        <taxon>Hyphomicrobiales</taxon>
        <taxon>Phyllobacteriaceae</taxon>
        <taxon>Nitratireductor</taxon>
    </lineage>
</organism>
<dbReference type="Pfam" id="PF01042">
    <property type="entry name" value="Ribonuc_L-PSP"/>
    <property type="match status" value="1"/>
</dbReference>
<sequence>MERRNLNPPGMKFPGMSQGVLKGDLIHVSGQVSLQEGKVVGIGDPVAQARQCFANIMAVLQLAGATLDDVVALRCYLVDAEYYQAYAGVKNALFDANPPCGTAVIVKGLLSPDFLMEVEAVAQISTR</sequence>
<gene>
    <name evidence="1" type="ORF">GCM10011385_11740</name>
</gene>